<organism evidence="2 3">
    <name type="scientific">Dyadobacter koreensis</name>
    <dbReference type="NCBI Taxonomy" id="408657"/>
    <lineage>
        <taxon>Bacteria</taxon>
        <taxon>Pseudomonadati</taxon>
        <taxon>Bacteroidota</taxon>
        <taxon>Cytophagia</taxon>
        <taxon>Cytophagales</taxon>
        <taxon>Spirosomataceae</taxon>
        <taxon>Dyadobacter</taxon>
    </lineage>
</organism>
<dbReference type="RefSeq" id="WP_090335462.1">
    <property type="nucleotide sequence ID" value="NZ_FNXY01000003.1"/>
</dbReference>
<keyword evidence="1" id="KW-0732">Signal</keyword>
<sequence length="127" mass="13985">MKNSIKTIIFALAIITTASFAANAEDKENKKASSFGTGIYASRNGKINVLVDKQNANTATTLLVRSSQGNIVYRETIEKGNTKFGRLLNVSDLEPGRYEIKIISNKETQTKSFELSAPTTERVLKIQ</sequence>
<protein>
    <recommendedName>
        <fullName evidence="4">Por secretion system C-terminal sorting domain-containing protein</fullName>
    </recommendedName>
</protein>
<dbReference type="Proteomes" id="UP000199532">
    <property type="component" value="Unassembled WGS sequence"/>
</dbReference>
<accession>A0A1H6TZR2</accession>
<reference evidence="2 3" key="1">
    <citation type="submission" date="2016-10" db="EMBL/GenBank/DDBJ databases">
        <authorList>
            <person name="de Groot N.N."/>
        </authorList>
    </citation>
    <scope>NUCLEOTIDE SEQUENCE [LARGE SCALE GENOMIC DNA]</scope>
    <source>
        <strain evidence="2 3">DSM 19938</strain>
    </source>
</reference>
<dbReference type="Gene3D" id="2.60.40.3080">
    <property type="match status" value="1"/>
</dbReference>
<feature type="signal peptide" evidence="1">
    <location>
        <begin position="1"/>
        <end position="21"/>
    </location>
</feature>
<dbReference type="EMBL" id="FNXY01000003">
    <property type="protein sequence ID" value="SEI85533.1"/>
    <property type="molecule type" value="Genomic_DNA"/>
</dbReference>
<dbReference type="AlphaFoldDB" id="A0A1H6TZR2"/>
<evidence type="ECO:0000313" key="2">
    <source>
        <dbReference type="EMBL" id="SEI85533.1"/>
    </source>
</evidence>
<proteinExistence type="predicted"/>
<keyword evidence="3" id="KW-1185">Reference proteome</keyword>
<dbReference type="OrthoDB" id="961604at2"/>
<name>A0A1H6TZR2_9BACT</name>
<evidence type="ECO:0000313" key="3">
    <source>
        <dbReference type="Proteomes" id="UP000199532"/>
    </source>
</evidence>
<feature type="chain" id="PRO_5011536538" description="Por secretion system C-terminal sorting domain-containing protein" evidence="1">
    <location>
        <begin position="22"/>
        <end position="127"/>
    </location>
</feature>
<evidence type="ECO:0000256" key="1">
    <source>
        <dbReference type="SAM" id="SignalP"/>
    </source>
</evidence>
<evidence type="ECO:0008006" key="4">
    <source>
        <dbReference type="Google" id="ProtNLM"/>
    </source>
</evidence>
<gene>
    <name evidence="2" type="ORF">SAMN04487995_2504</name>
</gene>